<dbReference type="SUPFAM" id="SSF101874">
    <property type="entry name" value="YceI-like"/>
    <property type="match status" value="1"/>
</dbReference>
<proteinExistence type="inferred from homology"/>
<dbReference type="Pfam" id="PF04264">
    <property type="entry name" value="YceI"/>
    <property type="match status" value="1"/>
</dbReference>
<reference evidence="2 3" key="1">
    <citation type="submission" date="2020-12" db="EMBL/GenBank/DDBJ databases">
        <title>Complete genome sequence of Mycobacterium heckeshornense JCM 15655T, closely related to a pathogenic non-tuberculous mycobacterial species Mycobacterium xenopi.</title>
        <authorList>
            <person name="Yoshida M."/>
            <person name="Fukano H."/>
            <person name="Asakura T."/>
            <person name="Suzuki M."/>
            <person name="Hoshino Y."/>
        </authorList>
    </citation>
    <scope>NUCLEOTIDE SEQUENCE [LARGE SCALE GENOMIC DNA]</scope>
    <source>
        <strain evidence="2 3">JCM 15655</strain>
    </source>
</reference>
<dbReference type="EMBL" id="AP024237">
    <property type="protein sequence ID" value="BCO35813.1"/>
    <property type="molecule type" value="Genomic_DNA"/>
</dbReference>
<dbReference type="SMART" id="SM00867">
    <property type="entry name" value="YceI"/>
    <property type="match status" value="1"/>
</dbReference>
<dbReference type="InterPro" id="IPR007372">
    <property type="entry name" value="Lipid/polyisoprenoid-bd_YceI"/>
</dbReference>
<name>A0A2G8BD27_9MYCO</name>
<organism evidence="2 3">
    <name type="scientific">Mycobacterium heckeshornense</name>
    <dbReference type="NCBI Taxonomy" id="110505"/>
    <lineage>
        <taxon>Bacteria</taxon>
        <taxon>Bacillati</taxon>
        <taxon>Actinomycetota</taxon>
        <taxon>Actinomycetes</taxon>
        <taxon>Mycobacteriales</taxon>
        <taxon>Mycobacteriaceae</taxon>
        <taxon>Mycobacterium</taxon>
    </lineage>
</organism>
<comment type="similarity">
    <text evidence="1">Belongs to the UPF0312 family.</text>
</comment>
<keyword evidence="3" id="KW-1185">Reference proteome</keyword>
<evidence type="ECO:0000256" key="1">
    <source>
        <dbReference type="ARBA" id="ARBA00008812"/>
    </source>
</evidence>
<evidence type="ECO:0000313" key="2">
    <source>
        <dbReference type="EMBL" id="BCO35813.1"/>
    </source>
</evidence>
<gene>
    <name evidence="2" type="ORF">MHEC_22460</name>
</gene>
<accession>A0A2G8BD27</accession>
<dbReference type="InterPro" id="IPR036761">
    <property type="entry name" value="TTHA0802/YceI-like_sf"/>
</dbReference>
<dbReference type="Proteomes" id="UP000595446">
    <property type="component" value="Chromosome"/>
</dbReference>
<dbReference type="AlphaFoldDB" id="A0A2G8BD27"/>
<dbReference type="OrthoDB" id="3724977at2"/>
<evidence type="ECO:0000313" key="3">
    <source>
        <dbReference type="Proteomes" id="UP000595446"/>
    </source>
</evidence>
<sequence length="190" mass="20873">MRVQYSRSVGDARWTLNASDGELLVRTGVTGRAAKMGHRLTIAMKRWTATVQWAGDEPVSAELVVDVDSFEVLRGDGGVKGLSGPEKTLVRSNALRLLDAGRFREIRFAAHTIDKTNGGYRLSGTLELHGKTQACRIDLRTDDLGDVWRMAGQATVRQSDFGIKPYSMLMGAVKVADEVSVSFTAQRMKE</sequence>
<dbReference type="Gene3D" id="2.40.128.110">
    <property type="entry name" value="Lipid/polyisoprenoid-binding, YceI-like"/>
    <property type="match status" value="1"/>
</dbReference>
<protein>
    <submittedName>
        <fullName evidence="2">Polyisoprenoid-binding protein</fullName>
    </submittedName>
</protein>